<dbReference type="InterPro" id="IPR050584">
    <property type="entry name" value="Cholesterol_7-desaturase"/>
</dbReference>
<dbReference type="PANTHER" id="PTHR21266:SF32">
    <property type="entry name" value="CHOLESTEROL 7-DESATURASE NVD"/>
    <property type="match status" value="1"/>
</dbReference>
<keyword evidence="2" id="KW-0812">Transmembrane</keyword>
<feature type="non-terminal residue" evidence="8">
    <location>
        <position position="1"/>
    </location>
</feature>
<evidence type="ECO:0000259" key="7">
    <source>
        <dbReference type="Pfam" id="PF08417"/>
    </source>
</evidence>
<evidence type="ECO:0000256" key="6">
    <source>
        <dbReference type="ARBA" id="ARBA00023136"/>
    </source>
</evidence>
<keyword evidence="4" id="KW-1133">Transmembrane helix</keyword>
<organism evidence="8 9">
    <name type="scientific">Thalictrum thalictroides</name>
    <name type="common">Rue-anemone</name>
    <name type="synonym">Anemone thalictroides</name>
    <dbReference type="NCBI Taxonomy" id="46969"/>
    <lineage>
        <taxon>Eukaryota</taxon>
        <taxon>Viridiplantae</taxon>
        <taxon>Streptophyta</taxon>
        <taxon>Embryophyta</taxon>
        <taxon>Tracheophyta</taxon>
        <taxon>Spermatophyta</taxon>
        <taxon>Magnoliopsida</taxon>
        <taxon>Ranunculales</taxon>
        <taxon>Ranunculaceae</taxon>
        <taxon>Thalictroideae</taxon>
        <taxon>Thalictrum</taxon>
    </lineage>
</organism>
<comment type="subcellular location">
    <subcellularLocation>
        <location evidence="1">Membrane</location>
    </subcellularLocation>
</comment>
<evidence type="ECO:0000256" key="1">
    <source>
        <dbReference type="ARBA" id="ARBA00004370"/>
    </source>
</evidence>
<protein>
    <submittedName>
        <fullName evidence="8">Protochlorophyllide-dependent translocon component 52 protein</fullName>
    </submittedName>
</protein>
<comment type="caution">
    <text evidence="8">The sequence shown here is derived from an EMBL/GenBank/DDBJ whole genome shotgun (WGS) entry which is preliminary data.</text>
</comment>
<name>A0A7J6WVU2_THATH</name>
<dbReference type="PANTHER" id="PTHR21266">
    <property type="entry name" value="IRON-SULFUR DOMAIN CONTAINING PROTEIN"/>
    <property type="match status" value="1"/>
</dbReference>
<evidence type="ECO:0000313" key="8">
    <source>
        <dbReference type="EMBL" id="KAF5201509.1"/>
    </source>
</evidence>
<reference evidence="8 9" key="1">
    <citation type="submission" date="2020-06" db="EMBL/GenBank/DDBJ databases">
        <title>Transcriptomic and genomic resources for Thalictrum thalictroides and T. hernandezii: Facilitating candidate gene discovery in an emerging model plant lineage.</title>
        <authorList>
            <person name="Arias T."/>
            <person name="Riano-Pachon D.M."/>
            <person name="Di Stilio V.S."/>
        </authorList>
    </citation>
    <scope>NUCLEOTIDE SEQUENCE [LARGE SCALE GENOMIC DNA]</scope>
    <source>
        <strain evidence="9">cv. WT478/WT964</strain>
        <tissue evidence="8">Leaves</tissue>
    </source>
</reference>
<dbReference type="AlphaFoldDB" id="A0A7J6WVU2"/>
<dbReference type="GO" id="GO:0005737">
    <property type="term" value="C:cytoplasm"/>
    <property type="evidence" value="ECO:0007669"/>
    <property type="project" value="TreeGrafter"/>
</dbReference>
<evidence type="ECO:0000313" key="9">
    <source>
        <dbReference type="Proteomes" id="UP000554482"/>
    </source>
</evidence>
<feature type="domain" description="Pheophorbide a oxygenase" evidence="7">
    <location>
        <begin position="96"/>
        <end position="192"/>
    </location>
</feature>
<dbReference type="SUPFAM" id="SSF55961">
    <property type="entry name" value="Bet v1-like"/>
    <property type="match status" value="1"/>
</dbReference>
<keyword evidence="6" id="KW-0472">Membrane</keyword>
<proteinExistence type="predicted"/>
<evidence type="ECO:0000256" key="3">
    <source>
        <dbReference type="ARBA" id="ARBA00022946"/>
    </source>
</evidence>
<sequence>MLQVNTSKKACVAVYPTIEQNQILWFWPNSASQYKDIAVKEKPPYIPELNDPSFMPNTTSSRDIPYGEGGRPLEITLQTSDLNGFFAKEEAGYSKFVPPCLFYVVRQFGPSNGSTPSGSMKEEPSENQRQQGVLVIFMCVPVSPGNSRLIELYPTKYGSIVPRWVAHLGQNLILDSDLRLLHLQEHKINDAGLTNWQKVSFVPTKADAMVIAFRMWLRKYSGGQFDWGTKFSGYLPPTPPKEQLLD</sequence>
<dbReference type="Pfam" id="PF08417">
    <property type="entry name" value="PaO"/>
    <property type="match status" value="1"/>
</dbReference>
<keyword evidence="9" id="KW-1185">Reference proteome</keyword>
<evidence type="ECO:0000256" key="2">
    <source>
        <dbReference type="ARBA" id="ARBA00022692"/>
    </source>
</evidence>
<dbReference type="Gene3D" id="3.90.380.10">
    <property type="entry name" value="Naphthalene 1,2-dioxygenase Alpha Subunit, Chain A, domain 1"/>
    <property type="match status" value="1"/>
</dbReference>
<keyword evidence="5" id="KW-0560">Oxidoreductase</keyword>
<dbReference type="EMBL" id="JABWDY010009344">
    <property type="protein sequence ID" value="KAF5201509.1"/>
    <property type="molecule type" value="Genomic_DNA"/>
</dbReference>
<evidence type="ECO:0000256" key="5">
    <source>
        <dbReference type="ARBA" id="ARBA00023002"/>
    </source>
</evidence>
<dbReference type="GO" id="GO:0016020">
    <property type="term" value="C:membrane"/>
    <property type="evidence" value="ECO:0007669"/>
    <property type="project" value="UniProtKB-SubCell"/>
</dbReference>
<evidence type="ECO:0000256" key="4">
    <source>
        <dbReference type="ARBA" id="ARBA00022989"/>
    </source>
</evidence>
<dbReference type="Proteomes" id="UP000554482">
    <property type="component" value="Unassembled WGS sequence"/>
</dbReference>
<gene>
    <name evidence="8" type="ORF">FRX31_008904</name>
</gene>
<keyword evidence="3" id="KW-0809">Transit peptide</keyword>
<dbReference type="OrthoDB" id="426882at2759"/>
<accession>A0A7J6WVU2</accession>
<dbReference type="GO" id="GO:0010277">
    <property type="term" value="F:chlorophyllide a oxygenase activity"/>
    <property type="evidence" value="ECO:0007669"/>
    <property type="project" value="InterPro"/>
</dbReference>
<dbReference type="InterPro" id="IPR013626">
    <property type="entry name" value="PaO"/>
</dbReference>